<dbReference type="Proteomes" id="UP000185839">
    <property type="component" value="Unassembled WGS sequence"/>
</dbReference>
<evidence type="ECO:0000313" key="2">
    <source>
        <dbReference type="Proteomes" id="UP000185839"/>
    </source>
</evidence>
<dbReference type="RefSeq" id="WP_076384396.1">
    <property type="nucleotide sequence ID" value="NZ_FTOI01000001.1"/>
</dbReference>
<evidence type="ECO:0000313" key="1">
    <source>
        <dbReference type="EMBL" id="SIS44910.1"/>
    </source>
</evidence>
<accession>A0A1N7J6F3</accession>
<gene>
    <name evidence="1" type="ORF">SAMN05421789_101169</name>
</gene>
<reference evidence="2" key="1">
    <citation type="submission" date="2017-01" db="EMBL/GenBank/DDBJ databases">
        <authorList>
            <person name="Varghese N."/>
            <person name="Submissions S."/>
        </authorList>
    </citation>
    <scope>NUCLEOTIDE SEQUENCE [LARGE SCALE GENOMIC DNA]</scope>
    <source>
        <strain evidence="2">DSM 23145</strain>
    </source>
</reference>
<organism evidence="1 2">
    <name type="scientific">Kaistella chaponensis</name>
    <dbReference type="NCBI Taxonomy" id="713588"/>
    <lineage>
        <taxon>Bacteria</taxon>
        <taxon>Pseudomonadati</taxon>
        <taxon>Bacteroidota</taxon>
        <taxon>Flavobacteriia</taxon>
        <taxon>Flavobacteriales</taxon>
        <taxon>Weeksellaceae</taxon>
        <taxon>Chryseobacterium group</taxon>
        <taxon>Kaistella</taxon>
    </lineage>
</organism>
<keyword evidence="2" id="KW-1185">Reference proteome</keyword>
<dbReference type="SUPFAM" id="SSF53756">
    <property type="entry name" value="UDP-Glycosyltransferase/glycogen phosphorylase"/>
    <property type="match status" value="1"/>
</dbReference>
<dbReference type="OrthoDB" id="7560678at2"/>
<name>A0A1N7J6F3_9FLAO</name>
<sequence length="111" mass="12646">MPNNSPATKWACHVCHRYVLQQYEKDYCRDTLEKKAVDELVLGLNEVVSGAGILFPVGDEKKLAEEILHLSTDADHYAATAQRCLVRAKNYEISKMVAEHINLYKEILKIQ</sequence>
<dbReference type="EMBL" id="FTOI01000001">
    <property type="protein sequence ID" value="SIS44910.1"/>
    <property type="molecule type" value="Genomic_DNA"/>
</dbReference>
<dbReference type="AlphaFoldDB" id="A0A1N7J6F3"/>
<proteinExistence type="predicted"/>
<dbReference type="Gene3D" id="3.40.50.2000">
    <property type="entry name" value="Glycogen Phosphorylase B"/>
    <property type="match status" value="2"/>
</dbReference>
<dbReference type="STRING" id="713588.SAMN05421789_101169"/>
<protein>
    <recommendedName>
        <fullName evidence="3">Glycosyl transferase family 1</fullName>
    </recommendedName>
</protein>
<evidence type="ECO:0008006" key="3">
    <source>
        <dbReference type="Google" id="ProtNLM"/>
    </source>
</evidence>